<dbReference type="EMBL" id="CAUYUJ010008630">
    <property type="protein sequence ID" value="CAK0824496.1"/>
    <property type="molecule type" value="Genomic_DNA"/>
</dbReference>
<reference evidence="1" key="1">
    <citation type="submission" date="2023-10" db="EMBL/GenBank/DDBJ databases">
        <authorList>
            <person name="Chen Y."/>
            <person name="Shah S."/>
            <person name="Dougan E. K."/>
            <person name="Thang M."/>
            <person name="Chan C."/>
        </authorList>
    </citation>
    <scope>NUCLEOTIDE SEQUENCE [LARGE SCALE GENOMIC DNA]</scope>
</reference>
<keyword evidence="2" id="KW-1185">Reference proteome</keyword>
<name>A0ABN9S0T8_9DINO</name>
<dbReference type="Proteomes" id="UP001189429">
    <property type="component" value="Unassembled WGS sequence"/>
</dbReference>
<comment type="caution">
    <text evidence="1">The sequence shown here is derived from an EMBL/GenBank/DDBJ whole genome shotgun (WGS) entry which is preliminary data.</text>
</comment>
<gene>
    <name evidence="1" type="ORF">PCOR1329_LOCUS24888</name>
</gene>
<evidence type="ECO:0008006" key="3">
    <source>
        <dbReference type="Google" id="ProtNLM"/>
    </source>
</evidence>
<organism evidence="1 2">
    <name type="scientific">Prorocentrum cordatum</name>
    <dbReference type="NCBI Taxonomy" id="2364126"/>
    <lineage>
        <taxon>Eukaryota</taxon>
        <taxon>Sar</taxon>
        <taxon>Alveolata</taxon>
        <taxon>Dinophyceae</taxon>
        <taxon>Prorocentrales</taxon>
        <taxon>Prorocentraceae</taxon>
        <taxon>Prorocentrum</taxon>
    </lineage>
</organism>
<evidence type="ECO:0000313" key="1">
    <source>
        <dbReference type="EMBL" id="CAK0824496.1"/>
    </source>
</evidence>
<proteinExistence type="predicted"/>
<feature type="non-terminal residue" evidence="1">
    <location>
        <position position="129"/>
    </location>
</feature>
<feature type="non-terminal residue" evidence="1">
    <location>
        <position position="1"/>
    </location>
</feature>
<protein>
    <recommendedName>
        <fullName evidence="3">RNA-directed DNA polymerase</fullName>
    </recommendedName>
</protein>
<evidence type="ECO:0000313" key="2">
    <source>
        <dbReference type="Proteomes" id="UP001189429"/>
    </source>
</evidence>
<accession>A0ABN9S0T8</accession>
<sequence>AALVEVLGCILRGEAPAATARALLGGRLIPLQKPQGGVRPLACGEPPPRMAAKAATTQHRELIAQAAGPCQYGVGAVLSLDVANAFNEVDRDVVVREVSRRLPPLARLAAAWYGEATTHGAHLSGAVTA</sequence>